<sequence>MSLDKKCVKLTQNVFDICIADFYRMEVIDPPFNNKKTNVIKQDLLEILTNNFQLIKNTEKKGLENKDLKVLFNNLSHLVLGKEDWNETNKGEAAKLLYGINYWVLKDGGPKIIDFMILNDVHVEFVFLFTQLFDKYL</sequence>
<accession>A0A0F9YR67</accession>
<protein>
    <submittedName>
        <fullName evidence="1">Uncharacterized protein</fullName>
    </submittedName>
</protein>
<dbReference type="EMBL" id="JPQZ01000035">
    <property type="protein sequence ID" value="KKO75042.1"/>
    <property type="molecule type" value="Genomic_DNA"/>
</dbReference>
<dbReference type="AlphaFoldDB" id="A0A0F9YR67"/>
<dbReference type="RefSeq" id="XP_024330784.1">
    <property type="nucleotide sequence ID" value="XM_024475289.1"/>
</dbReference>
<name>A0A0F9YR67_9MICR</name>
<proteinExistence type="predicted"/>
<reference evidence="1 2" key="1">
    <citation type="journal article" date="2015" name="Environ. Microbiol.">
        <title>Genome analyses suggest the presence of polyploidy and recent human-driven expansions in eight global populations of the honeybee pathogen Nosema ceranae.</title>
        <authorList>
            <person name="Pelin A."/>
            <person name="Selman M."/>
            <person name="Aris-Brosou S."/>
            <person name="Farinelli L."/>
            <person name="Corradi N."/>
        </authorList>
    </citation>
    <scope>NUCLEOTIDE SEQUENCE [LARGE SCALE GENOMIC DNA]</scope>
    <source>
        <strain evidence="1 2">PA08 1199</strain>
    </source>
</reference>
<dbReference type="VEuPathDB" id="MicrosporidiaDB:G9O61_00g018760"/>
<dbReference type="VEuPathDB" id="MicrosporidiaDB:NCER_101001"/>
<dbReference type="VEuPathDB" id="MicrosporidiaDB:AAJ76_3500038381"/>
<evidence type="ECO:0000313" key="1">
    <source>
        <dbReference type="EMBL" id="KKO75042.1"/>
    </source>
</evidence>
<comment type="caution">
    <text evidence="1">The sequence shown here is derived from an EMBL/GenBank/DDBJ whole genome shotgun (WGS) entry which is preliminary data.</text>
</comment>
<dbReference type="Proteomes" id="UP000034350">
    <property type="component" value="Unassembled WGS sequence"/>
</dbReference>
<gene>
    <name evidence="1" type="ORF">AAJ76_3500038381</name>
</gene>
<keyword evidence="2" id="KW-1185">Reference proteome</keyword>
<dbReference type="OrthoDB" id="10599931at2759"/>
<organism evidence="1 2">
    <name type="scientific">Vairimorpha ceranae</name>
    <dbReference type="NCBI Taxonomy" id="40302"/>
    <lineage>
        <taxon>Eukaryota</taxon>
        <taxon>Fungi</taxon>
        <taxon>Fungi incertae sedis</taxon>
        <taxon>Microsporidia</taxon>
        <taxon>Nosematidae</taxon>
        <taxon>Vairimorpha</taxon>
    </lineage>
</organism>
<evidence type="ECO:0000313" key="2">
    <source>
        <dbReference type="Proteomes" id="UP000034350"/>
    </source>
</evidence>
<dbReference type="GeneID" id="36320224"/>